<dbReference type="PANTHER" id="PTHR15503">
    <property type="entry name" value="LDOC1 RELATED"/>
    <property type="match status" value="1"/>
</dbReference>
<protein>
    <recommendedName>
        <fullName evidence="3">Reverse transcriptase</fullName>
    </recommendedName>
</protein>
<gene>
    <name evidence="1" type="ORF">QTP70_011588</name>
</gene>
<dbReference type="Gene3D" id="3.30.70.270">
    <property type="match status" value="1"/>
</dbReference>
<dbReference type="InterPro" id="IPR043128">
    <property type="entry name" value="Rev_trsase/Diguanyl_cyclase"/>
</dbReference>
<keyword evidence="2" id="KW-1185">Reference proteome</keyword>
<organism evidence="1 2">
    <name type="scientific">Hemibagrus guttatus</name>
    <dbReference type="NCBI Taxonomy" id="175788"/>
    <lineage>
        <taxon>Eukaryota</taxon>
        <taxon>Metazoa</taxon>
        <taxon>Chordata</taxon>
        <taxon>Craniata</taxon>
        <taxon>Vertebrata</taxon>
        <taxon>Euteleostomi</taxon>
        <taxon>Actinopterygii</taxon>
        <taxon>Neopterygii</taxon>
        <taxon>Teleostei</taxon>
        <taxon>Ostariophysi</taxon>
        <taxon>Siluriformes</taxon>
        <taxon>Bagridae</taxon>
        <taxon>Hemibagrus</taxon>
    </lineage>
</organism>
<sequence length="193" mass="22227">MDEYIEEALAAGFFFVEKKDSGLQPCIDYRGLNMIKVRYPCPLPLVLTALEQLQEARIFTKLDLRSAYNLETGVYPRRLGAQGEEHHGRGGNPGLRLRRAQSYSTDNLDFGLARKLRNPEETLEAHGEHANENQSLNPRYRSPCPILKAQALDYYTELKNVKFFDILKPFVMKCLFTIYGRSLQCQYTMRKKG</sequence>
<name>A0AAE0QQC2_9TELE</name>
<dbReference type="AlphaFoldDB" id="A0AAE0QQC2"/>
<dbReference type="SUPFAM" id="SSF56672">
    <property type="entry name" value="DNA/RNA polymerases"/>
    <property type="match status" value="1"/>
</dbReference>
<dbReference type="Gene3D" id="3.10.10.10">
    <property type="entry name" value="HIV Type 1 Reverse Transcriptase, subunit A, domain 1"/>
    <property type="match status" value="1"/>
</dbReference>
<dbReference type="EMBL" id="JAUCMX010000012">
    <property type="protein sequence ID" value="KAK3528803.1"/>
    <property type="molecule type" value="Genomic_DNA"/>
</dbReference>
<dbReference type="Proteomes" id="UP001274896">
    <property type="component" value="Unassembled WGS sequence"/>
</dbReference>
<accession>A0AAE0QQC2</accession>
<evidence type="ECO:0000313" key="2">
    <source>
        <dbReference type="Proteomes" id="UP001274896"/>
    </source>
</evidence>
<dbReference type="InterPro" id="IPR032567">
    <property type="entry name" value="RTL1-rel"/>
</dbReference>
<dbReference type="PANTHER" id="PTHR15503:SF36">
    <property type="entry name" value="RETROTRANSPOSON GAG-LIKE PROTEIN 5"/>
    <property type="match status" value="1"/>
</dbReference>
<evidence type="ECO:0008006" key="3">
    <source>
        <dbReference type="Google" id="ProtNLM"/>
    </source>
</evidence>
<dbReference type="InterPro" id="IPR043502">
    <property type="entry name" value="DNA/RNA_pol_sf"/>
</dbReference>
<comment type="caution">
    <text evidence="1">The sequence shown here is derived from an EMBL/GenBank/DDBJ whole genome shotgun (WGS) entry which is preliminary data.</text>
</comment>
<evidence type="ECO:0000313" key="1">
    <source>
        <dbReference type="EMBL" id="KAK3528803.1"/>
    </source>
</evidence>
<proteinExistence type="predicted"/>
<reference evidence="1" key="1">
    <citation type="submission" date="2023-06" db="EMBL/GenBank/DDBJ databases">
        <title>Male Hemibagrus guttatus genome.</title>
        <authorList>
            <person name="Bian C."/>
        </authorList>
    </citation>
    <scope>NUCLEOTIDE SEQUENCE</scope>
    <source>
        <strain evidence="1">Male_cb2023</strain>
        <tissue evidence="1">Muscle</tissue>
    </source>
</reference>